<gene>
    <name evidence="7" type="ORF">GTA08_BOTSDO07994</name>
</gene>
<keyword evidence="3" id="KW-0256">Endoplasmic reticulum</keyword>
<evidence type="ECO:0000256" key="6">
    <source>
        <dbReference type="SAM" id="Phobius"/>
    </source>
</evidence>
<evidence type="ECO:0000256" key="1">
    <source>
        <dbReference type="ARBA" id="ARBA00004477"/>
    </source>
</evidence>
<dbReference type="GO" id="GO:0005789">
    <property type="term" value="C:endoplasmic reticulum membrane"/>
    <property type="evidence" value="ECO:0007669"/>
    <property type="project" value="UniProtKB-SubCell"/>
</dbReference>
<dbReference type="OrthoDB" id="202672at2759"/>
<keyword evidence="5 6" id="KW-0472">Membrane</keyword>
<dbReference type="InterPro" id="IPR024512">
    <property type="entry name" value="Ser_palmitoyltrfase_ssu-like"/>
</dbReference>
<protein>
    <submittedName>
        <fullName evidence="7">Uncharacterized protein</fullName>
    </submittedName>
</protein>
<comment type="subcellular location">
    <subcellularLocation>
        <location evidence="1">Endoplasmic reticulum membrane</location>
        <topology evidence="1">Multi-pass membrane protein</topology>
    </subcellularLocation>
</comment>
<evidence type="ECO:0000256" key="3">
    <source>
        <dbReference type="ARBA" id="ARBA00022824"/>
    </source>
</evidence>
<evidence type="ECO:0000313" key="7">
    <source>
        <dbReference type="EMBL" id="KAF4303974.1"/>
    </source>
</evidence>
<keyword evidence="4 6" id="KW-1133">Transmembrane helix</keyword>
<evidence type="ECO:0000256" key="4">
    <source>
        <dbReference type="ARBA" id="ARBA00022989"/>
    </source>
</evidence>
<dbReference type="Pfam" id="PF11779">
    <property type="entry name" value="SPT_ssu-like"/>
    <property type="match status" value="1"/>
</dbReference>
<sequence length="130" mass="14948">MDYSMKDSWIMEQPPKPSYRTTFLAVARENTAAFIYRFEVTYGLYVMDFWEKATVYAFLGLILFFSLWKVVLPLSFACFRLVSYHFALEPKGLYSVLERAAQKEFADMLVGGGIENLNATFNGSSHVIQL</sequence>
<organism evidence="7 8">
    <name type="scientific">Botryosphaeria dothidea</name>
    <dbReference type="NCBI Taxonomy" id="55169"/>
    <lineage>
        <taxon>Eukaryota</taxon>
        <taxon>Fungi</taxon>
        <taxon>Dikarya</taxon>
        <taxon>Ascomycota</taxon>
        <taxon>Pezizomycotina</taxon>
        <taxon>Dothideomycetes</taxon>
        <taxon>Dothideomycetes incertae sedis</taxon>
        <taxon>Botryosphaeriales</taxon>
        <taxon>Botryosphaeriaceae</taxon>
        <taxon>Botryosphaeria</taxon>
    </lineage>
</organism>
<dbReference type="Proteomes" id="UP000572817">
    <property type="component" value="Unassembled WGS sequence"/>
</dbReference>
<evidence type="ECO:0000313" key="8">
    <source>
        <dbReference type="Proteomes" id="UP000572817"/>
    </source>
</evidence>
<keyword evidence="8" id="KW-1185">Reference proteome</keyword>
<keyword evidence="2 6" id="KW-0812">Transmembrane</keyword>
<proteinExistence type="predicted"/>
<dbReference type="EMBL" id="WWBZ02000051">
    <property type="protein sequence ID" value="KAF4303974.1"/>
    <property type="molecule type" value="Genomic_DNA"/>
</dbReference>
<dbReference type="AlphaFoldDB" id="A0A8H4INB6"/>
<reference evidence="7" key="1">
    <citation type="submission" date="2020-04" db="EMBL/GenBank/DDBJ databases">
        <title>Genome Assembly and Annotation of Botryosphaeria dothidea sdau 11-99, a Latent Pathogen of Apple Fruit Ring Rot in China.</title>
        <authorList>
            <person name="Yu C."/>
            <person name="Diao Y."/>
            <person name="Lu Q."/>
            <person name="Zhao J."/>
            <person name="Cui S."/>
            <person name="Peng C."/>
            <person name="He B."/>
            <person name="Liu H."/>
        </authorList>
    </citation>
    <scope>NUCLEOTIDE SEQUENCE [LARGE SCALE GENOMIC DNA]</scope>
    <source>
        <strain evidence="7">Sdau11-99</strain>
    </source>
</reference>
<comment type="caution">
    <text evidence="7">The sequence shown here is derived from an EMBL/GenBank/DDBJ whole genome shotgun (WGS) entry which is preliminary data.</text>
</comment>
<evidence type="ECO:0000256" key="2">
    <source>
        <dbReference type="ARBA" id="ARBA00022692"/>
    </source>
</evidence>
<evidence type="ECO:0000256" key="5">
    <source>
        <dbReference type="ARBA" id="ARBA00023136"/>
    </source>
</evidence>
<name>A0A8H4INB6_9PEZI</name>
<feature type="transmembrane region" description="Helical" evidence="6">
    <location>
        <begin position="55"/>
        <end position="82"/>
    </location>
</feature>
<accession>A0A8H4INB6</accession>